<comment type="caution">
    <text evidence="2">The sequence shown here is derived from an EMBL/GenBank/DDBJ whole genome shotgun (WGS) entry which is preliminary data.</text>
</comment>
<protein>
    <submittedName>
        <fullName evidence="2">Uncharacterized protein</fullName>
    </submittedName>
</protein>
<keyword evidence="1" id="KW-1133">Transmembrane helix</keyword>
<keyword evidence="1" id="KW-0812">Transmembrane</keyword>
<evidence type="ECO:0000313" key="3">
    <source>
        <dbReference type="Proteomes" id="UP000295274"/>
    </source>
</evidence>
<accession>A0A4R7D2F5</accession>
<reference evidence="2 3" key="1">
    <citation type="submission" date="2019-03" db="EMBL/GenBank/DDBJ databases">
        <title>Genomic Encyclopedia of Type Strains, Phase III (KMG-III): the genomes of soil and plant-associated and newly described type strains.</title>
        <authorList>
            <person name="Whitman W."/>
        </authorList>
    </citation>
    <scope>NUCLEOTIDE SEQUENCE [LARGE SCALE GENOMIC DNA]</scope>
    <source>
        <strain evidence="2 3">CECT 8455</strain>
    </source>
</reference>
<organism evidence="2 3">
    <name type="scientific">Maribacter caenipelagi</name>
    <dbReference type="NCBI Taxonomy" id="1447781"/>
    <lineage>
        <taxon>Bacteria</taxon>
        <taxon>Pseudomonadati</taxon>
        <taxon>Bacteroidota</taxon>
        <taxon>Flavobacteriia</taxon>
        <taxon>Flavobacteriales</taxon>
        <taxon>Flavobacteriaceae</taxon>
        <taxon>Maribacter</taxon>
    </lineage>
</organism>
<feature type="transmembrane region" description="Helical" evidence="1">
    <location>
        <begin position="27"/>
        <end position="49"/>
    </location>
</feature>
<dbReference type="EMBL" id="SNZW01000015">
    <property type="protein sequence ID" value="TDS14231.1"/>
    <property type="molecule type" value="Genomic_DNA"/>
</dbReference>
<sequence>MIFGLILFGLFVGYVAFDLFANYGSLWIALIPIVLFVVFIFAALITNSYKDKLKKHNRNPRMKLVGLNLDFNKRVFKRIYISLTQYEYLDENMTSFQDFYNVFVLDFQDHDSSLHFICTQPQLKYILKKFKELKTGISYVSFERSEKVYHKGNLISAETLSKKYNEFPPDHEFEDRIDSFFDFLGDI</sequence>
<proteinExistence type="predicted"/>
<dbReference type="Proteomes" id="UP000295274">
    <property type="component" value="Unassembled WGS sequence"/>
</dbReference>
<evidence type="ECO:0000256" key="1">
    <source>
        <dbReference type="SAM" id="Phobius"/>
    </source>
</evidence>
<dbReference type="AlphaFoldDB" id="A0A4R7D2F5"/>
<evidence type="ECO:0000313" key="2">
    <source>
        <dbReference type="EMBL" id="TDS14231.1"/>
    </source>
</evidence>
<gene>
    <name evidence="2" type="ORF">DFQ03_2308</name>
</gene>
<keyword evidence="1" id="KW-0472">Membrane</keyword>
<name>A0A4R7D2F5_9FLAO</name>
<keyword evidence="3" id="KW-1185">Reference proteome</keyword>